<protein>
    <submittedName>
        <fullName evidence="1">Uncharacterized protein</fullName>
    </submittedName>
</protein>
<proteinExistence type="predicted"/>
<reference evidence="1 2" key="2">
    <citation type="submission" date="2020-04" db="EMBL/GenBank/DDBJ databases">
        <title>Genome sequencing and assembly of multiple isolates from the Colletotrichum gloeosporioides species complex.</title>
        <authorList>
            <person name="Gan P."/>
            <person name="Shirasu K."/>
        </authorList>
    </citation>
    <scope>NUCLEOTIDE SEQUENCE [LARGE SCALE GENOMIC DNA]</scope>
    <source>
        <strain evidence="1 2">Nara gc5</strain>
    </source>
</reference>
<dbReference type="AlphaFoldDB" id="A0A7J6IHE0"/>
<reference evidence="1 2" key="1">
    <citation type="submission" date="2012-08" db="EMBL/GenBank/DDBJ databases">
        <authorList>
            <person name="Gan P.H.P."/>
            <person name="Ikeda K."/>
            <person name="Irieda H."/>
            <person name="Narusaka M."/>
            <person name="O'Connell R.J."/>
            <person name="Narusaka Y."/>
            <person name="Takano Y."/>
            <person name="Kubo Y."/>
            <person name="Shirasu K."/>
        </authorList>
    </citation>
    <scope>NUCLEOTIDE SEQUENCE [LARGE SCALE GENOMIC DNA]</scope>
    <source>
        <strain evidence="1 2">Nara gc5</strain>
    </source>
</reference>
<dbReference type="EMBL" id="ANPB02000009">
    <property type="protein sequence ID" value="KAF4475941.1"/>
    <property type="molecule type" value="Genomic_DNA"/>
</dbReference>
<comment type="caution">
    <text evidence="1">The sequence shown here is derived from an EMBL/GenBank/DDBJ whole genome shotgun (WGS) entry which is preliminary data.</text>
</comment>
<dbReference type="Proteomes" id="UP000011096">
    <property type="component" value="Unassembled WGS sequence"/>
</dbReference>
<accession>A0A7J6IHE0</accession>
<dbReference type="OrthoDB" id="10288048at2759"/>
<keyword evidence="2" id="KW-1185">Reference proteome</keyword>
<dbReference type="GeneID" id="43613686"/>
<name>A0A7J6IHE0_COLFN</name>
<gene>
    <name evidence="1" type="ORF">CGGC5_v014723</name>
</gene>
<dbReference type="RefSeq" id="XP_031891029.1">
    <property type="nucleotide sequence ID" value="XM_032029607.1"/>
</dbReference>
<dbReference type="InParanoid" id="A0A7J6IHE0"/>
<organism evidence="1 2">
    <name type="scientific">Colletotrichum fructicola (strain Nara gc5)</name>
    <name type="common">Anthracnose fungus</name>
    <name type="synonym">Colletotrichum gloeosporioides (strain Nara gc5)</name>
    <dbReference type="NCBI Taxonomy" id="1213859"/>
    <lineage>
        <taxon>Eukaryota</taxon>
        <taxon>Fungi</taxon>
        <taxon>Dikarya</taxon>
        <taxon>Ascomycota</taxon>
        <taxon>Pezizomycotina</taxon>
        <taxon>Sordariomycetes</taxon>
        <taxon>Hypocreomycetidae</taxon>
        <taxon>Glomerellales</taxon>
        <taxon>Glomerellaceae</taxon>
        <taxon>Colletotrichum</taxon>
        <taxon>Colletotrichum gloeosporioides species complex</taxon>
    </lineage>
</organism>
<sequence>MAAAPLVCSAYLAHDVLMSAVRIVVLCAAHDRALVKWTLPESLPSFFPFLASCSLRALAFASFCQMT</sequence>
<evidence type="ECO:0000313" key="1">
    <source>
        <dbReference type="EMBL" id="KAF4475941.1"/>
    </source>
</evidence>
<evidence type="ECO:0000313" key="2">
    <source>
        <dbReference type="Proteomes" id="UP000011096"/>
    </source>
</evidence>